<dbReference type="AlphaFoldDB" id="A0A5C6RP93"/>
<dbReference type="Gene3D" id="3.90.550.10">
    <property type="entry name" value="Spore Coat Polysaccharide Biosynthesis Protein SpsA, Chain A"/>
    <property type="match status" value="1"/>
</dbReference>
<dbReference type="PANTHER" id="PTHR43685:SF2">
    <property type="entry name" value="GLYCOSYLTRANSFERASE 2-LIKE DOMAIN-CONTAINING PROTEIN"/>
    <property type="match status" value="1"/>
</dbReference>
<evidence type="ECO:0000259" key="3">
    <source>
        <dbReference type="Pfam" id="PF02709"/>
    </source>
</evidence>
<dbReference type="RefSeq" id="WP_147166970.1">
    <property type="nucleotide sequence ID" value="NZ_VOOR01000013.1"/>
</dbReference>
<proteinExistence type="predicted"/>
<keyword evidence="5" id="KW-1185">Reference proteome</keyword>
<dbReference type="PANTHER" id="PTHR43685">
    <property type="entry name" value="GLYCOSYLTRANSFERASE"/>
    <property type="match status" value="1"/>
</dbReference>
<feature type="domain" description="Galactosyltransferase C-terminal" evidence="3">
    <location>
        <begin position="149"/>
        <end position="187"/>
    </location>
</feature>
<dbReference type="InterPro" id="IPR001173">
    <property type="entry name" value="Glyco_trans_2-like"/>
</dbReference>
<dbReference type="InterPro" id="IPR003859">
    <property type="entry name" value="Galactosyl_T"/>
</dbReference>
<name>A0A5C6RP93_9BACT</name>
<evidence type="ECO:0000313" key="4">
    <source>
        <dbReference type="EMBL" id="TXB63794.1"/>
    </source>
</evidence>
<dbReference type="InterPro" id="IPR029044">
    <property type="entry name" value="Nucleotide-diphossugar_trans"/>
</dbReference>
<dbReference type="GO" id="GO:0016757">
    <property type="term" value="F:glycosyltransferase activity"/>
    <property type="evidence" value="ECO:0007669"/>
    <property type="project" value="InterPro"/>
</dbReference>
<accession>A0A5C6RP93</accession>
<dbReference type="Proteomes" id="UP000321580">
    <property type="component" value="Unassembled WGS sequence"/>
</dbReference>
<organism evidence="4 5">
    <name type="scientific">Phaeodactylibacter luteus</name>
    <dbReference type="NCBI Taxonomy" id="1564516"/>
    <lineage>
        <taxon>Bacteria</taxon>
        <taxon>Pseudomonadati</taxon>
        <taxon>Bacteroidota</taxon>
        <taxon>Saprospiria</taxon>
        <taxon>Saprospirales</taxon>
        <taxon>Haliscomenobacteraceae</taxon>
        <taxon>Phaeodactylibacter</taxon>
    </lineage>
</organism>
<reference evidence="4 5" key="1">
    <citation type="submission" date="2019-08" db="EMBL/GenBank/DDBJ databases">
        <title>Genome of Phaeodactylibacter luteus.</title>
        <authorList>
            <person name="Bowman J.P."/>
        </authorList>
    </citation>
    <scope>NUCLEOTIDE SEQUENCE [LARGE SCALE GENOMIC DNA]</scope>
    <source>
        <strain evidence="4 5">KCTC 42180</strain>
    </source>
</reference>
<gene>
    <name evidence="4" type="ORF">FRY97_08235</name>
</gene>
<dbReference type="OrthoDB" id="9815829at2"/>
<dbReference type="EMBL" id="VOOR01000013">
    <property type="protein sequence ID" value="TXB63794.1"/>
    <property type="molecule type" value="Genomic_DNA"/>
</dbReference>
<comment type="caution">
    <text evidence="4">The sequence shown here is derived from an EMBL/GenBank/DDBJ whole genome shotgun (WGS) entry which is preliminary data.</text>
</comment>
<dbReference type="InterPro" id="IPR027791">
    <property type="entry name" value="Galactosyl_T_C"/>
</dbReference>
<dbReference type="SUPFAM" id="SSF53448">
    <property type="entry name" value="Nucleotide-diphospho-sugar transferases"/>
    <property type="match status" value="1"/>
</dbReference>
<keyword evidence="1 4" id="KW-0808">Transferase</keyword>
<dbReference type="Pfam" id="PF02709">
    <property type="entry name" value="Glyco_transf_7C"/>
    <property type="match status" value="1"/>
</dbReference>
<sequence length="369" mass="44027">MYRFSIITAFRNRDLERVRNSLDSLASQINQNFELIFVDYGSDEEVRTTVRPIVESYPFVTYIYNETRGMFWNRSHALNTGIRRAKGEITVLWDIDLMVEPAFLQKLEEQIDYRNTFTTHRCFYLPEGAKQKDYKQGSVLAKSKHDYVGLCTVDTDILQQIEGFDEYFQVWGAEDDDLYTRLEDSGLLRIMVNATDIPVYHQWHPTQAPALPDMWYLKMVEHLFNKRKMKRKGFGEILTKSNRPALSSFLNKTYPNFQEIQLAENKTFYYNYLIKTFLDDTKFNGYYIEHKFPQLVFSNTGQRLLMVFNNVMKARELNFRLINRRQEERQELKGNVYSFLKYFIGKNRDKIKDYYLDWREDGFLLALTT</sequence>
<evidence type="ECO:0000256" key="1">
    <source>
        <dbReference type="ARBA" id="ARBA00022679"/>
    </source>
</evidence>
<dbReference type="InterPro" id="IPR050834">
    <property type="entry name" value="Glycosyltransf_2"/>
</dbReference>
<dbReference type="Pfam" id="PF00535">
    <property type="entry name" value="Glycos_transf_2"/>
    <property type="match status" value="1"/>
</dbReference>
<dbReference type="PRINTS" id="PR02050">
    <property type="entry name" value="B14GALTRFASE"/>
</dbReference>
<dbReference type="GO" id="GO:0005975">
    <property type="term" value="P:carbohydrate metabolic process"/>
    <property type="evidence" value="ECO:0007669"/>
    <property type="project" value="InterPro"/>
</dbReference>
<evidence type="ECO:0000259" key="2">
    <source>
        <dbReference type="Pfam" id="PF00535"/>
    </source>
</evidence>
<protein>
    <submittedName>
        <fullName evidence="4">Glycosyltransferase</fullName>
    </submittedName>
</protein>
<feature type="domain" description="Glycosyltransferase 2-like" evidence="2">
    <location>
        <begin position="5"/>
        <end position="114"/>
    </location>
</feature>
<evidence type="ECO:0000313" key="5">
    <source>
        <dbReference type="Proteomes" id="UP000321580"/>
    </source>
</evidence>